<keyword evidence="1" id="KW-0732">Signal</keyword>
<keyword evidence="3" id="KW-1185">Reference proteome</keyword>
<protein>
    <recommendedName>
        <fullName evidence="4">Outer membrane protein beta-barrel domain-containing protein</fullName>
    </recommendedName>
</protein>
<evidence type="ECO:0008006" key="4">
    <source>
        <dbReference type="Google" id="ProtNLM"/>
    </source>
</evidence>
<name>A0A9E8MTE4_9FLAO</name>
<feature type="chain" id="PRO_5038474102" description="Outer membrane protein beta-barrel domain-containing protein" evidence="1">
    <location>
        <begin position="23"/>
        <end position="103"/>
    </location>
</feature>
<dbReference type="KEGG" id="lnu:N7U66_12485"/>
<feature type="signal peptide" evidence="1">
    <location>
        <begin position="1"/>
        <end position="22"/>
    </location>
</feature>
<proteinExistence type="predicted"/>
<dbReference type="EMBL" id="CP113088">
    <property type="protein sequence ID" value="WAC01001.1"/>
    <property type="molecule type" value="Genomic_DNA"/>
</dbReference>
<organism evidence="2 3">
    <name type="scientific">Lacinutrix neustonica</name>
    <dbReference type="NCBI Taxonomy" id="2980107"/>
    <lineage>
        <taxon>Bacteria</taxon>
        <taxon>Pseudomonadati</taxon>
        <taxon>Bacteroidota</taxon>
        <taxon>Flavobacteriia</taxon>
        <taxon>Flavobacteriales</taxon>
        <taxon>Flavobacteriaceae</taxon>
        <taxon>Lacinutrix</taxon>
    </lineage>
</organism>
<accession>A0A9E8MTE4</accession>
<gene>
    <name evidence="2" type="ORF">N7U66_12485</name>
</gene>
<dbReference type="Proteomes" id="UP001164705">
    <property type="component" value="Chromosome"/>
</dbReference>
<evidence type="ECO:0000313" key="3">
    <source>
        <dbReference type="Proteomes" id="UP001164705"/>
    </source>
</evidence>
<evidence type="ECO:0000313" key="2">
    <source>
        <dbReference type="EMBL" id="WAC01001.1"/>
    </source>
</evidence>
<sequence>MKKIPFVLLVALSICFVTISSAQSNKYVIKNGFAIGGGLTQFDIITDNFETTKGEGWIGGMSATVMPPHRPYGVSYGMQLSENSIGVSRLYILNRFNGTRGRI</sequence>
<dbReference type="RefSeq" id="WP_267675549.1">
    <property type="nucleotide sequence ID" value="NZ_CP113088.1"/>
</dbReference>
<reference evidence="2" key="1">
    <citation type="submission" date="2022-11" db="EMBL/GenBank/DDBJ databases">
        <title>Lacinutrix neustonica HL-RS19T sp. nov., isolated from the surface microlayer sample of brackish Lake Shihwa.</title>
        <authorList>
            <person name="Choi J.Y."/>
            <person name="Hwang C.Y."/>
        </authorList>
    </citation>
    <scope>NUCLEOTIDE SEQUENCE</scope>
    <source>
        <strain evidence="2">HL-RS19</strain>
    </source>
</reference>
<dbReference type="AlphaFoldDB" id="A0A9E8MTE4"/>
<evidence type="ECO:0000256" key="1">
    <source>
        <dbReference type="SAM" id="SignalP"/>
    </source>
</evidence>